<dbReference type="EMBL" id="JAPRAT010000014">
    <property type="protein sequence ID" value="MCZ0703220.1"/>
    <property type="molecule type" value="Genomic_DNA"/>
</dbReference>
<dbReference type="GO" id="GO:0005975">
    <property type="term" value="P:carbohydrate metabolic process"/>
    <property type="evidence" value="ECO:0007669"/>
    <property type="project" value="InterPro"/>
</dbReference>
<dbReference type="AlphaFoldDB" id="A0A9J6RD47"/>
<name>A0A9J6RD47_9BACI</name>
<dbReference type="InterPro" id="IPR016007">
    <property type="entry name" value="Alpha_rhamnosid"/>
</dbReference>
<dbReference type="GO" id="GO:0030596">
    <property type="term" value="F:alpha-L-rhamnosidase activity"/>
    <property type="evidence" value="ECO:0007669"/>
    <property type="project" value="UniProtKB-EC"/>
</dbReference>
<evidence type="ECO:0000259" key="5">
    <source>
        <dbReference type="Pfam" id="PF08531"/>
    </source>
</evidence>
<evidence type="ECO:0000259" key="4">
    <source>
        <dbReference type="Pfam" id="PF05592"/>
    </source>
</evidence>
<accession>A0A9J6RD47</accession>
<dbReference type="InterPro" id="IPR012341">
    <property type="entry name" value="6hp_glycosidase-like_sf"/>
</dbReference>
<dbReference type="Proteomes" id="UP001084197">
    <property type="component" value="Unassembled WGS sequence"/>
</dbReference>
<dbReference type="PIRSF" id="PIRSF010631">
    <property type="entry name" value="A-rhamnsds"/>
    <property type="match status" value="1"/>
</dbReference>
<feature type="domain" description="Alpha-L-rhamnosidase C-terminal" evidence="7">
    <location>
        <begin position="767"/>
        <end position="841"/>
    </location>
</feature>
<dbReference type="InterPro" id="IPR035396">
    <property type="entry name" value="Bac_rhamnosid6H"/>
</dbReference>
<dbReference type="InterPro" id="IPR035398">
    <property type="entry name" value="Bac_rhamnosid_C"/>
</dbReference>
<evidence type="ECO:0000256" key="3">
    <source>
        <dbReference type="ARBA" id="ARBA00022801"/>
    </source>
</evidence>
<comment type="caution">
    <text evidence="8">The sequence shown here is derived from an EMBL/GenBank/DDBJ whole genome shotgun (WGS) entry which is preliminary data.</text>
</comment>
<evidence type="ECO:0000313" key="9">
    <source>
        <dbReference type="Proteomes" id="UP001084197"/>
    </source>
</evidence>
<sequence length="855" mass="97234">MLAIKRFTVNDMIAECVTDQKQPVFSFALESDQQDVVLEVATLKMGNWQRKVNTQIGIKYNGPELVPFTEYKVLLEVIDNHGETATASLTFETGRLGTPFQAKWITNGSYHFTERKTSPKPMHFKRQFSCQKEVVKARLYTTALGIYEAKLNGEKIGADYFAPGFTSYKNQLQYQTYNVTDQLKESNELFFTVAGGWAVGAFTYARRNRVYAKRQALFCELHIEFEDGSKEIIASDETFSVTMNGHIKEAEFYNGEVYDATVNMDDSHWEKATLEQVKIKPEILAQYGLPVRAKEKFKPITHYKAKSGMWIYDFGQNFAGVVAAKIKGKKGQKIIFKHAEILMEGELFTEPLRSAKQESVYICEEGQQTYSPTMTYMGFRYVGVTGIDPENLELTARALYSNVDETGYFECSNDLLNQLQSNIKWGTKSNFVDIPTDCPQRDERMGWTGDIALFASTASFNFNTRRFYDKWLLDVQKEQNRGGGIPVTVPLVRVPFQWEIMIPMAVDHWGDACILVPWAEYLTRGDVSLLKQMYPTMKKYVKACKFWAELFSVGKHRRIWRLLHHYGDWVAPEGGLWTWMGRGKWTATASLANTTNLLAQIAEILEKPDDAKYYKKLSEETSAAYRSLLMDKDCRVKKEFQTAYVLPLHYKMLNRGDASKAASHLARMIKENSYHIGTGFPGTPYVLFALADNGYIDEAYKMLLTDTRPSWLFQIKAGATTIWERWDALREDGTSNTGADDGTNGMVSFNHFANGAVGDFMYRRIAGIEPIEGGYKTFKIEPILGGGLTYAKAEVETAYGKVKSHWTLKDDKFSIDIHVPVGTTCNLTLPNGKSYVVTSGHYQFQEDREVIENEC</sequence>
<keyword evidence="9" id="KW-1185">Reference proteome</keyword>
<dbReference type="Gene3D" id="2.60.420.10">
    <property type="entry name" value="Maltose phosphorylase, domain 3"/>
    <property type="match status" value="1"/>
</dbReference>
<dbReference type="Pfam" id="PF25788">
    <property type="entry name" value="Ig_Rha78A_N"/>
    <property type="match status" value="1"/>
</dbReference>
<evidence type="ECO:0000259" key="7">
    <source>
        <dbReference type="Pfam" id="PF17390"/>
    </source>
</evidence>
<evidence type="ECO:0000256" key="1">
    <source>
        <dbReference type="ARBA" id="ARBA00001445"/>
    </source>
</evidence>
<evidence type="ECO:0000313" key="8">
    <source>
        <dbReference type="EMBL" id="MCZ0703220.1"/>
    </source>
</evidence>
<feature type="domain" description="Alpha-L-rhamnosidase concanavalin-like" evidence="4">
    <location>
        <begin position="304"/>
        <end position="398"/>
    </location>
</feature>
<dbReference type="EC" id="3.2.1.40" evidence="2"/>
<keyword evidence="3 8" id="KW-0378">Hydrolase</keyword>
<dbReference type="Pfam" id="PF08531">
    <property type="entry name" value="Bac_rhamnosid_N"/>
    <property type="match status" value="1"/>
</dbReference>
<dbReference type="Pfam" id="PF17389">
    <property type="entry name" value="Bac_rhamnosid6H"/>
    <property type="match status" value="1"/>
</dbReference>
<dbReference type="SUPFAM" id="SSF48208">
    <property type="entry name" value="Six-hairpin glycosidases"/>
    <property type="match status" value="1"/>
</dbReference>
<reference evidence="8" key="1">
    <citation type="submission" date="2022-11" db="EMBL/GenBank/DDBJ databases">
        <title>WGS of Natronobacillus azotifigens 24KS-1, an anaerobic diazotrophic haloalkaliphile from soda-rich habitats.</title>
        <authorList>
            <person name="Sorokin D.Y."/>
            <person name="Merkel A.Y."/>
        </authorList>
    </citation>
    <scope>NUCLEOTIDE SEQUENCE</scope>
    <source>
        <strain evidence="8">24KS-1</strain>
    </source>
</reference>
<dbReference type="RefSeq" id="WP_268779991.1">
    <property type="nucleotide sequence ID" value="NZ_JAPRAT010000014.1"/>
</dbReference>
<dbReference type="Gene3D" id="1.50.10.10">
    <property type="match status" value="1"/>
</dbReference>
<dbReference type="InterPro" id="IPR008902">
    <property type="entry name" value="Rhamnosid_concanavalin"/>
</dbReference>
<dbReference type="Pfam" id="PF05592">
    <property type="entry name" value="Bac_rhamnosid"/>
    <property type="match status" value="1"/>
</dbReference>
<feature type="domain" description="Alpha-L-rhamnosidase six-hairpin glycosidase" evidence="6">
    <location>
        <begin position="404"/>
        <end position="765"/>
    </location>
</feature>
<evidence type="ECO:0000256" key="2">
    <source>
        <dbReference type="ARBA" id="ARBA00012652"/>
    </source>
</evidence>
<dbReference type="Pfam" id="PF17390">
    <property type="entry name" value="Bac_rhamnosid_C"/>
    <property type="match status" value="1"/>
</dbReference>
<evidence type="ECO:0000259" key="6">
    <source>
        <dbReference type="Pfam" id="PF17389"/>
    </source>
</evidence>
<comment type="catalytic activity">
    <reaction evidence="1">
        <text>Hydrolysis of terminal non-reducing alpha-L-rhamnose residues in alpha-L-rhamnosides.</text>
        <dbReference type="EC" id="3.2.1.40"/>
    </reaction>
</comment>
<dbReference type="PANTHER" id="PTHR33307">
    <property type="entry name" value="ALPHA-RHAMNOSIDASE (EUROFUNG)"/>
    <property type="match status" value="1"/>
</dbReference>
<proteinExistence type="predicted"/>
<organism evidence="8 9">
    <name type="scientific">Natronobacillus azotifigens</name>
    <dbReference type="NCBI Taxonomy" id="472978"/>
    <lineage>
        <taxon>Bacteria</taxon>
        <taxon>Bacillati</taxon>
        <taxon>Bacillota</taxon>
        <taxon>Bacilli</taxon>
        <taxon>Bacillales</taxon>
        <taxon>Bacillaceae</taxon>
        <taxon>Natronobacillus</taxon>
    </lineage>
</organism>
<protein>
    <recommendedName>
        <fullName evidence="2">alpha-L-rhamnosidase</fullName>
        <ecNumber evidence="2">3.2.1.40</ecNumber>
    </recommendedName>
</protein>
<dbReference type="InterPro" id="IPR008928">
    <property type="entry name" value="6-hairpin_glycosidase_sf"/>
</dbReference>
<gene>
    <name evidence="8" type="ORF">OWO01_08345</name>
</gene>
<feature type="domain" description="Bacterial alpha-L-rhamnosidase N-terminal" evidence="5">
    <location>
        <begin position="132"/>
        <end position="292"/>
    </location>
</feature>
<dbReference type="PANTHER" id="PTHR33307:SF6">
    <property type="entry name" value="ALPHA-RHAMNOSIDASE (EUROFUNG)-RELATED"/>
    <property type="match status" value="1"/>
</dbReference>
<dbReference type="Gene3D" id="2.60.120.260">
    <property type="entry name" value="Galactose-binding domain-like"/>
    <property type="match status" value="2"/>
</dbReference>
<dbReference type="InterPro" id="IPR013737">
    <property type="entry name" value="Bac_rhamnosid_N"/>
</dbReference>